<dbReference type="SUPFAM" id="SSF48239">
    <property type="entry name" value="Terpenoid cyclases/Protein prenyltransferases"/>
    <property type="match status" value="1"/>
</dbReference>
<dbReference type="GO" id="GO:0003824">
    <property type="term" value="F:catalytic activity"/>
    <property type="evidence" value="ECO:0007669"/>
    <property type="project" value="InterPro"/>
</dbReference>
<evidence type="ECO:0000313" key="4">
    <source>
        <dbReference type="Proteomes" id="UP001320159"/>
    </source>
</evidence>
<dbReference type="EMBL" id="PGCK01000007">
    <property type="protein sequence ID" value="MCD1295187.1"/>
    <property type="molecule type" value="Genomic_DNA"/>
</dbReference>
<evidence type="ECO:0000259" key="2">
    <source>
        <dbReference type="Pfam" id="PF00432"/>
    </source>
</evidence>
<keyword evidence="4" id="KW-1185">Reference proteome</keyword>
<evidence type="ECO:0000313" key="3">
    <source>
        <dbReference type="EMBL" id="MCD1295187.1"/>
    </source>
</evidence>
<comment type="caution">
    <text evidence="3">The sequence shown here is derived from an EMBL/GenBank/DDBJ whole genome shotgun (WGS) entry which is preliminary data.</text>
</comment>
<protein>
    <recommendedName>
        <fullName evidence="2">Prenyltransferase alpha-alpha toroid domain-containing protein</fullName>
    </recommendedName>
</protein>
<keyword evidence="1" id="KW-0677">Repeat</keyword>
<dbReference type="Pfam" id="PF00432">
    <property type="entry name" value="Prenyltrans"/>
    <property type="match status" value="2"/>
</dbReference>
<sequence>MESLLKNAKEYLIRSQNPDGSWGNGDPYICARILNAFSEEDTPKDVLDKGIGYLVSCQQDDGHYAGKTNMFTDAANTAYPILVLNKYAFHKASKYISTALIWLIENQNEDGSWSGRNKNKNLYTTTLCLRALHFYYFSGIARYKKGVEYSLEYIEKMNFYREPVSHVYSPIVNLKKIDRLDKKTEERFKSYATRLIHTSIMGGQVADIAYLLGTLKALDEKEDSAIAEEWLVSAVNEDGGFGKDLYSKSDPGTTALVILAIGNEF</sequence>
<accession>A0AAP2RFC1</accession>
<name>A0AAP2RFC1_9EURY</name>
<evidence type="ECO:0000256" key="1">
    <source>
        <dbReference type="ARBA" id="ARBA00022737"/>
    </source>
</evidence>
<dbReference type="CDD" id="cd00688">
    <property type="entry name" value="ISOPREN_C2_like"/>
    <property type="match status" value="1"/>
</dbReference>
<dbReference type="Proteomes" id="UP001320159">
    <property type="component" value="Unassembled WGS sequence"/>
</dbReference>
<dbReference type="InterPro" id="IPR008930">
    <property type="entry name" value="Terpenoid_cyclase/PrenylTrfase"/>
</dbReference>
<organism evidence="3 4">
    <name type="scientific">Methanooceanicella nereidis</name>
    <dbReference type="NCBI Taxonomy" id="2052831"/>
    <lineage>
        <taxon>Archaea</taxon>
        <taxon>Methanobacteriati</taxon>
        <taxon>Methanobacteriota</taxon>
        <taxon>Stenosarchaea group</taxon>
        <taxon>Methanomicrobia</taxon>
        <taxon>Methanocellales</taxon>
        <taxon>Methanocellaceae</taxon>
        <taxon>Methanooceanicella</taxon>
    </lineage>
</organism>
<dbReference type="InterPro" id="IPR001330">
    <property type="entry name" value="Prenyltrans"/>
</dbReference>
<dbReference type="AlphaFoldDB" id="A0AAP2RFC1"/>
<dbReference type="Gene3D" id="1.50.10.20">
    <property type="match status" value="1"/>
</dbReference>
<proteinExistence type="predicted"/>
<reference evidence="3 4" key="1">
    <citation type="submission" date="2017-11" db="EMBL/GenBank/DDBJ databases">
        <title>Isolation and Characterization of Family Methanocellaceae Species from Potential Methane Hydrate Area Offshore Southwestern Taiwan.</title>
        <authorList>
            <person name="Zhang W.-L."/>
            <person name="Chen W.-C."/>
            <person name="Lai M.-C."/>
            <person name="Chen S.-C."/>
        </authorList>
    </citation>
    <scope>NUCLEOTIDE SEQUENCE [LARGE SCALE GENOMIC DNA]</scope>
    <source>
        <strain evidence="3 4">CWC-04</strain>
    </source>
</reference>
<feature type="domain" description="Prenyltransferase alpha-alpha toroid" evidence="2">
    <location>
        <begin position="40"/>
        <end position="156"/>
    </location>
</feature>
<dbReference type="RefSeq" id="WP_230742036.1">
    <property type="nucleotide sequence ID" value="NZ_PGCK01000007.1"/>
</dbReference>
<gene>
    <name evidence="3" type="ORF">CUJ83_09270</name>
</gene>
<feature type="domain" description="Prenyltransferase alpha-alpha toroid" evidence="2">
    <location>
        <begin position="211"/>
        <end position="254"/>
    </location>
</feature>